<evidence type="ECO:0000313" key="1">
    <source>
        <dbReference type="EMBL" id="KAK9101094.1"/>
    </source>
</evidence>
<reference evidence="1 2" key="1">
    <citation type="submission" date="2024-01" db="EMBL/GenBank/DDBJ databases">
        <title>Genome assemblies of Stephania.</title>
        <authorList>
            <person name="Yang L."/>
        </authorList>
    </citation>
    <scope>NUCLEOTIDE SEQUENCE [LARGE SCALE GENOMIC DNA]</scope>
    <source>
        <strain evidence="1">JXDWG</strain>
        <tissue evidence="1">Leaf</tissue>
    </source>
</reference>
<proteinExistence type="predicted"/>
<sequence length="56" mass="6478">MAEEEDISGLLHKCSLNMEEEDEVEITEEHKGDRILQCRQSLLGRIATFRLSTEED</sequence>
<evidence type="ECO:0000313" key="2">
    <source>
        <dbReference type="Proteomes" id="UP001419268"/>
    </source>
</evidence>
<dbReference type="Proteomes" id="UP001419268">
    <property type="component" value="Unassembled WGS sequence"/>
</dbReference>
<name>A0AAP0F5P5_9MAGN</name>
<accession>A0AAP0F5P5</accession>
<gene>
    <name evidence="1" type="ORF">Scep_024524</name>
</gene>
<protein>
    <submittedName>
        <fullName evidence="1">Uncharacterized protein</fullName>
    </submittedName>
</protein>
<dbReference type="EMBL" id="JBBNAG010000010">
    <property type="protein sequence ID" value="KAK9101094.1"/>
    <property type="molecule type" value="Genomic_DNA"/>
</dbReference>
<keyword evidence="2" id="KW-1185">Reference proteome</keyword>
<dbReference type="AlphaFoldDB" id="A0AAP0F5P5"/>
<comment type="caution">
    <text evidence="1">The sequence shown here is derived from an EMBL/GenBank/DDBJ whole genome shotgun (WGS) entry which is preliminary data.</text>
</comment>
<organism evidence="1 2">
    <name type="scientific">Stephania cephalantha</name>
    <dbReference type="NCBI Taxonomy" id="152367"/>
    <lineage>
        <taxon>Eukaryota</taxon>
        <taxon>Viridiplantae</taxon>
        <taxon>Streptophyta</taxon>
        <taxon>Embryophyta</taxon>
        <taxon>Tracheophyta</taxon>
        <taxon>Spermatophyta</taxon>
        <taxon>Magnoliopsida</taxon>
        <taxon>Ranunculales</taxon>
        <taxon>Menispermaceae</taxon>
        <taxon>Menispermoideae</taxon>
        <taxon>Cissampelideae</taxon>
        <taxon>Stephania</taxon>
    </lineage>
</organism>